<dbReference type="EMBL" id="KE344169">
    <property type="protein sequence ID" value="EXB54308.1"/>
    <property type="molecule type" value="Genomic_DNA"/>
</dbReference>
<organism evidence="1 2">
    <name type="scientific">Morus notabilis</name>
    <dbReference type="NCBI Taxonomy" id="981085"/>
    <lineage>
        <taxon>Eukaryota</taxon>
        <taxon>Viridiplantae</taxon>
        <taxon>Streptophyta</taxon>
        <taxon>Embryophyta</taxon>
        <taxon>Tracheophyta</taxon>
        <taxon>Spermatophyta</taxon>
        <taxon>Magnoliopsida</taxon>
        <taxon>eudicotyledons</taxon>
        <taxon>Gunneridae</taxon>
        <taxon>Pentapetalae</taxon>
        <taxon>rosids</taxon>
        <taxon>fabids</taxon>
        <taxon>Rosales</taxon>
        <taxon>Moraceae</taxon>
        <taxon>Moreae</taxon>
        <taxon>Morus</taxon>
    </lineage>
</organism>
<reference evidence="2" key="1">
    <citation type="submission" date="2013-01" db="EMBL/GenBank/DDBJ databases">
        <title>Draft Genome Sequence of a Mulberry Tree, Morus notabilis C.K. Schneid.</title>
        <authorList>
            <person name="He N."/>
            <person name="Zhao S."/>
        </authorList>
    </citation>
    <scope>NUCLEOTIDE SEQUENCE</scope>
</reference>
<accession>W9R4F4</accession>
<evidence type="ECO:0000313" key="2">
    <source>
        <dbReference type="Proteomes" id="UP000030645"/>
    </source>
</evidence>
<sequence>MSAPRCHNATFRALRRHFEELPVCVRNHNGAMEPLCWRCGVAQTSRALQHPFFQKFSHENSGYHTSSTSRLQMIKYSIEN</sequence>
<protein>
    <submittedName>
        <fullName evidence="1">Uncharacterized protein</fullName>
    </submittedName>
</protein>
<keyword evidence="2" id="KW-1185">Reference proteome</keyword>
<name>W9R4F4_9ROSA</name>
<gene>
    <name evidence="1" type="ORF">L484_003447</name>
</gene>
<proteinExistence type="predicted"/>
<dbReference type="AlphaFoldDB" id="W9R4F4"/>
<evidence type="ECO:0000313" key="1">
    <source>
        <dbReference type="EMBL" id="EXB54308.1"/>
    </source>
</evidence>
<dbReference type="Proteomes" id="UP000030645">
    <property type="component" value="Unassembled WGS sequence"/>
</dbReference>